<feature type="compositionally biased region" description="Basic and acidic residues" evidence="1">
    <location>
        <begin position="170"/>
        <end position="190"/>
    </location>
</feature>
<feature type="region of interest" description="Disordered" evidence="1">
    <location>
        <begin position="1"/>
        <end position="317"/>
    </location>
</feature>
<feature type="compositionally biased region" description="Polar residues" evidence="1">
    <location>
        <begin position="123"/>
        <end position="148"/>
    </location>
</feature>
<accession>A0A290ZC40</accession>
<dbReference type="GO" id="GO:0003677">
    <property type="term" value="F:DNA binding"/>
    <property type="evidence" value="ECO:0007669"/>
    <property type="project" value="InterPro"/>
</dbReference>
<dbReference type="KEGG" id="apre:CNX65_27390"/>
<dbReference type="CDD" id="cd00093">
    <property type="entry name" value="HTH_XRE"/>
    <property type="match status" value="1"/>
</dbReference>
<feature type="domain" description="HTH cro/C1-type" evidence="2">
    <location>
        <begin position="340"/>
        <end position="395"/>
    </location>
</feature>
<dbReference type="Pfam" id="PF13560">
    <property type="entry name" value="HTH_31"/>
    <property type="match status" value="1"/>
</dbReference>
<dbReference type="Proteomes" id="UP000218505">
    <property type="component" value="Chromosome"/>
</dbReference>
<dbReference type="InterPro" id="IPR010982">
    <property type="entry name" value="Lambda_DNA-bd_dom_sf"/>
</dbReference>
<organism evidence="3 4">
    <name type="scientific">Actinosynnema pretiosum</name>
    <dbReference type="NCBI Taxonomy" id="42197"/>
    <lineage>
        <taxon>Bacteria</taxon>
        <taxon>Bacillati</taxon>
        <taxon>Actinomycetota</taxon>
        <taxon>Actinomycetes</taxon>
        <taxon>Pseudonocardiales</taxon>
        <taxon>Pseudonocardiaceae</taxon>
        <taxon>Actinosynnema</taxon>
    </lineage>
</organism>
<dbReference type="SMART" id="SM00530">
    <property type="entry name" value="HTH_XRE"/>
    <property type="match status" value="1"/>
</dbReference>
<feature type="compositionally biased region" description="Basic and acidic residues" evidence="1">
    <location>
        <begin position="239"/>
        <end position="258"/>
    </location>
</feature>
<protein>
    <recommendedName>
        <fullName evidence="2">HTH cro/C1-type domain-containing protein</fullName>
    </recommendedName>
</protein>
<proteinExistence type="predicted"/>
<reference evidence="3" key="1">
    <citation type="submission" date="2017-09" db="EMBL/GenBank/DDBJ databases">
        <title>Complete Genome Sequence of ansamitocin-producing Bacterium Actinosynnema pretiosum X47.</title>
        <authorList>
            <person name="Cao G."/>
            <person name="Zong G."/>
            <person name="Zhong C."/>
            <person name="Fu J."/>
        </authorList>
    </citation>
    <scope>NUCLEOTIDE SEQUENCE [LARGE SCALE GENOMIC DNA]</scope>
    <source>
        <strain evidence="3">X47</strain>
    </source>
</reference>
<keyword evidence="4" id="KW-1185">Reference proteome</keyword>
<dbReference type="AlphaFoldDB" id="A0A290ZC40"/>
<feature type="compositionally biased region" description="Pro residues" evidence="1">
    <location>
        <begin position="10"/>
        <end position="20"/>
    </location>
</feature>
<dbReference type="InterPro" id="IPR001387">
    <property type="entry name" value="Cro/C1-type_HTH"/>
</dbReference>
<evidence type="ECO:0000313" key="3">
    <source>
        <dbReference type="EMBL" id="ATE56544.1"/>
    </source>
</evidence>
<dbReference type="SUPFAM" id="SSF47413">
    <property type="entry name" value="lambda repressor-like DNA-binding domains"/>
    <property type="match status" value="1"/>
</dbReference>
<feature type="compositionally biased region" description="Polar residues" evidence="1">
    <location>
        <begin position="219"/>
        <end position="231"/>
    </location>
</feature>
<dbReference type="PROSITE" id="PS50943">
    <property type="entry name" value="HTH_CROC1"/>
    <property type="match status" value="1"/>
</dbReference>
<sequence length="716" mass="77316">MAVPDRTAPAPGPRTTPLPDQPAVTTPRRPHRPTAAQHPRQTPYPGATRPPTTRPTPPHPTADQLTTAKSPTGQPPATPQALTHPVAAQQLPPHPAAHRAVPQQLPAQPTTTPWAPTHPTQTSAPQNTTALDSVPLNNTRPDSASSDSACLDGTRLNGTRPNTARPNGTHPDHAHPNKIHPDSAHPDSARPDSTPPEDTRPVSTHPDAARQDSTRLDGTRSNGTRPNNVRQDSALPDSAHPDTGRQDSRRQDSRRQDSARQGSGRQDSARPATTRPETARPDSAARPETTRPDSAVRPEVTRSDVLGESRGTPLPALPPELWESREVHAAVASDAPGVLVAIARRAHGLRQDELGALAGYSQSAISRLESGSGIAYDLRVLRTMQRLLGIPAHLLGLADRASRPSVSPRSDRPVDPAALTALRAATARRGGPVRQLLVLRRILDDAHHRQGWRALVPAARSLFDFADALRRTADGDHRRRLLAVAATYAEFSGLLYEEVGDRSGAVEWTTRALEQGQAADDPDVVAYSYVRLAQLAEPDGERVLTLTRAALRERGIGPRTLALVLRQQARGLAMAGDETCMARLDHARELLVAVARDPEPDNGEYRIGYRLSEQHVELERAACWLELGQPHRAIAGYEALRRRRWGHARAAERGLHTARLAAAHAAAGNRDQAVACGYEALDAARDSGSGLVLVELGRLGPWVGERDVRELARWLG</sequence>
<name>A0A290ZC40_9PSEU</name>
<feature type="compositionally biased region" description="Polar residues" evidence="1">
    <location>
        <begin position="156"/>
        <end position="166"/>
    </location>
</feature>
<feature type="compositionally biased region" description="Polar residues" evidence="1">
    <location>
        <begin position="63"/>
        <end position="72"/>
    </location>
</feature>
<feature type="compositionally biased region" description="Basic and acidic residues" evidence="1">
    <location>
        <begin position="277"/>
        <end position="307"/>
    </location>
</feature>
<dbReference type="EMBL" id="CP023445">
    <property type="protein sequence ID" value="ATE56544.1"/>
    <property type="molecule type" value="Genomic_DNA"/>
</dbReference>
<evidence type="ECO:0000259" key="2">
    <source>
        <dbReference type="PROSITE" id="PS50943"/>
    </source>
</evidence>
<feature type="compositionally biased region" description="Basic and acidic residues" evidence="1">
    <location>
        <begin position="207"/>
        <end position="218"/>
    </location>
</feature>
<evidence type="ECO:0000313" key="4">
    <source>
        <dbReference type="Proteomes" id="UP000218505"/>
    </source>
</evidence>
<evidence type="ECO:0000256" key="1">
    <source>
        <dbReference type="SAM" id="MobiDB-lite"/>
    </source>
</evidence>
<dbReference type="Gene3D" id="1.10.260.40">
    <property type="entry name" value="lambda repressor-like DNA-binding domains"/>
    <property type="match status" value="1"/>
</dbReference>
<gene>
    <name evidence="3" type="ORF">CNX65_27390</name>
</gene>
<feature type="compositionally biased region" description="Low complexity" evidence="1">
    <location>
        <begin position="102"/>
        <end position="122"/>
    </location>
</feature>